<feature type="signal peptide" evidence="1">
    <location>
        <begin position="1"/>
        <end position="19"/>
    </location>
</feature>
<dbReference type="Gene3D" id="2.60.120.1160">
    <property type="match status" value="1"/>
</dbReference>
<dbReference type="PANTHER" id="PTHR34612">
    <property type="entry name" value="GH131_N DOMAIN-CONTAINING PROTEIN"/>
    <property type="match status" value="1"/>
</dbReference>
<feature type="chain" id="PRO_5040920663" description="Glycoside hydrolase 131 catalytic N-terminal domain-containing protein" evidence="1">
    <location>
        <begin position="20"/>
        <end position="282"/>
    </location>
</feature>
<reference evidence="3" key="1">
    <citation type="submission" date="2022-07" db="EMBL/GenBank/DDBJ databases">
        <title>Genome Sequence of Agrocybe chaxingu.</title>
        <authorList>
            <person name="Buettner E."/>
        </authorList>
    </citation>
    <scope>NUCLEOTIDE SEQUENCE</scope>
    <source>
        <strain evidence="3">MP-N11</strain>
    </source>
</reference>
<dbReference type="Pfam" id="PF18271">
    <property type="entry name" value="GH131_N"/>
    <property type="match status" value="1"/>
</dbReference>
<keyword evidence="4" id="KW-1185">Reference proteome</keyword>
<dbReference type="Proteomes" id="UP001148786">
    <property type="component" value="Unassembled WGS sequence"/>
</dbReference>
<dbReference type="InterPro" id="IPR041524">
    <property type="entry name" value="GH131_N"/>
</dbReference>
<evidence type="ECO:0000313" key="3">
    <source>
        <dbReference type="EMBL" id="KAJ3506191.1"/>
    </source>
</evidence>
<gene>
    <name evidence="3" type="ORF">NLJ89_g7006</name>
</gene>
<dbReference type="AlphaFoldDB" id="A0A9W8JZV4"/>
<keyword evidence="1" id="KW-0732">Signal</keyword>
<evidence type="ECO:0000259" key="2">
    <source>
        <dbReference type="Pfam" id="PF18271"/>
    </source>
</evidence>
<dbReference type="EMBL" id="JANKHO010000794">
    <property type="protein sequence ID" value="KAJ3506191.1"/>
    <property type="molecule type" value="Genomic_DNA"/>
</dbReference>
<feature type="domain" description="Glycoside hydrolase 131 catalytic N-terminal" evidence="2">
    <location>
        <begin position="27"/>
        <end position="276"/>
    </location>
</feature>
<accession>A0A9W8JZV4</accession>
<sequence>MVTLIASLLVSSLAAIGLAKPVVKCPVILEGRVPLNTTVDTFDTSASRFNPDFVKGANLTWFQIIQFPSTAPSKFDLPINKAIEVTIDDRSIFAPGGNAQIGFRRADLLLGNGSDESNIGVKTFHWSTKQDRFAKLNLTHEYMTVWHETNDFSANQFSFNTGLLLSDTSLDKSLWKVLDRNNNVIWSTKIAWDTWQNFAITMDMDKNMLQVYYSKGYDTLKAVTQLVVNDNSGGGQFHVGILKKPTETKTVVYDGYQESGIFEGQIHGGIFIEDSAGECISL</sequence>
<dbReference type="PANTHER" id="PTHR34612:SF4">
    <property type="entry name" value="GLYCOSIDE HYDROLASE 131 CATALYTIC N-TERMINAL DOMAIN-CONTAINING PROTEIN"/>
    <property type="match status" value="1"/>
</dbReference>
<organism evidence="3 4">
    <name type="scientific">Agrocybe chaxingu</name>
    <dbReference type="NCBI Taxonomy" id="84603"/>
    <lineage>
        <taxon>Eukaryota</taxon>
        <taxon>Fungi</taxon>
        <taxon>Dikarya</taxon>
        <taxon>Basidiomycota</taxon>
        <taxon>Agaricomycotina</taxon>
        <taxon>Agaricomycetes</taxon>
        <taxon>Agaricomycetidae</taxon>
        <taxon>Agaricales</taxon>
        <taxon>Agaricineae</taxon>
        <taxon>Strophariaceae</taxon>
        <taxon>Agrocybe</taxon>
    </lineage>
</organism>
<evidence type="ECO:0000256" key="1">
    <source>
        <dbReference type="SAM" id="SignalP"/>
    </source>
</evidence>
<evidence type="ECO:0000313" key="4">
    <source>
        <dbReference type="Proteomes" id="UP001148786"/>
    </source>
</evidence>
<dbReference type="OrthoDB" id="5283326at2759"/>
<protein>
    <recommendedName>
        <fullName evidence="2">Glycoside hydrolase 131 catalytic N-terminal domain-containing protein</fullName>
    </recommendedName>
</protein>
<name>A0A9W8JZV4_9AGAR</name>
<proteinExistence type="predicted"/>
<comment type="caution">
    <text evidence="3">The sequence shown here is derived from an EMBL/GenBank/DDBJ whole genome shotgun (WGS) entry which is preliminary data.</text>
</comment>